<keyword evidence="5" id="KW-1185">Reference proteome</keyword>
<dbReference type="InterPro" id="IPR050902">
    <property type="entry name" value="ABC_Transporter_SBP"/>
</dbReference>
<dbReference type="RefSeq" id="WP_066779016.1">
    <property type="nucleotide sequence ID" value="NZ_CBCSFE010000007.1"/>
</dbReference>
<dbReference type="PANTHER" id="PTHR30535">
    <property type="entry name" value="VITAMIN B12-BINDING PROTEIN"/>
    <property type="match status" value="1"/>
</dbReference>
<organism evidence="4 6">
    <name type="scientific">Campylobacter hepaticus</name>
    <dbReference type="NCBI Taxonomy" id="1813019"/>
    <lineage>
        <taxon>Bacteria</taxon>
        <taxon>Pseudomonadati</taxon>
        <taxon>Campylobacterota</taxon>
        <taxon>Epsilonproteobacteria</taxon>
        <taxon>Campylobacterales</taxon>
        <taxon>Campylobacteraceae</taxon>
        <taxon>Campylobacter</taxon>
    </lineage>
</organism>
<evidence type="ECO:0000256" key="1">
    <source>
        <dbReference type="ARBA" id="ARBA00022729"/>
    </source>
</evidence>
<evidence type="ECO:0000313" key="4">
    <source>
        <dbReference type="EMBL" id="RQD88026.1"/>
    </source>
</evidence>
<dbReference type="SUPFAM" id="SSF53807">
    <property type="entry name" value="Helical backbone' metal receptor"/>
    <property type="match status" value="1"/>
</dbReference>
<dbReference type="InterPro" id="IPR002491">
    <property type="entry name" value="ABC_transptr_periplasmic_BD"/>
</dbReference>
<name>A0A424Z1J9_9BACT</name>
<dbReference type="OrthoDB" id="9787830at2"/>
<feature type="domain" description="Fe/B12 periplasmic-binding" evidence="2">
    <location>
        <begin position="20"/>
        <end position="267"/>
    </location>
</feature>
<dbReference type="GO" id="GO:0071281">
    <property type="term" value="P:cellular response to iron ion"/>
    <property type="evidence" value="ECO:0007669"/>
    <property type="project" value="TreeGrafter"/>
</dbReference>
<keyword evidence="1" id="KW-0732">Signal</keyword>
<dbReference type="PROSITE" id="PS50983">
    <property type="entry name" value="FE_B12_PBP"/>
    <property type="match status" value="1"/>
</dbReference>
<proteinExistence type="predicted"/>
<dbReference type="KEGG" id="chw:A2J15_006635"/>
<protein>
    <submittedName>
        <fullName evidence="4">ABC transporter substrate-binding protein</fullName>
    </submittedName>
</protein>
<dbReference type="Pfam" id="PF01497">
    <property type="entry name" value="Peripla_BP_2"/>
    <property type="match status" value="1"/>
</dbReference>
<dbReference type="GeneID" id="44005202"/>
<dbReference type="EMBL" id="QURW01000005">
    <property type="protein sequence ID" value="RQD88026.1"/>
    <property type="molecule type" value="Genomic_DNA"/>
</dbReference>
<dbReference type="Proteomes" id="UP000286095">
    <property type="component" value="Unassembled WGS sequence"/>
</dbReference>
<dbReference type="STRING" id="1813019.A2J15_04475"/>
<accession>A0A424Z1J9</accession>
<dbReference type="AlphaFoldDB" id="A0A424Z1J9"/>
<dbReference type="PANTHER" id="PTHR30535:SF34">
    <property type="entry name" value="MOLYBDATE-BINDING PROTEIN MOLA"/>
    <property type="match status" value="1"/>
</dbReference>
<evidence type="ECO:0000313" key="3">
    <source>
        <dbReference type="EMBL" id="AXP09326.1"/>
    </source>
</evidence>
<reference evidence="5 6" key="1">
    <citation type="submission" date="2018-08" db="EMBL/GenBank/DDBJ databases">
        <title>Survival mechanisms of Campylobacter hepaticus identified by genomic analysis and comparative transcriptomic analysis of in vivo and in vitro derived bacteria.</title>
        <authorList>
            <person name="Van T.T.H."/>
            <person name="Moore R.J."/>
        </authorList>
    </citation>
    <scope>NUCLEOTIDE SEQUENCE [LARGE SCALE GENOMIC DNA]</scope>
    <source>
        <strain evidence="4 6">54L</strain>
        <strain evidence="3 5">HV10</strain>
    </source>
</reference>
<dbReference type="InterPro" id="IPR054828">
    <property type="entry name" value="Vit_B12_bind_prot"/>
</dbReference>
<evidence type="ECO:0000259" key="2">
    <source>
        <dbReference type="PROSITE" id="PS50983"/>
    </source>
</evidence>
<evidence type="ECO:0000313" key="5">
    <source>
        <dbReference type="Proteomes" id="UP000093205"/>
    </source>
</evidence>
<dbReference type="Proteomes" id="UP000093205">
    <property type="component" value="Chromosome"/>
</dbReference>
<dbReference type="EMBL" id="CP031611">
    <property type="protein sequence ID" value="AXP09326.1"/>
    <property type="molecule type" value="Genomic_DNA"/>
</dbReference>
<dbReference type="NCBIfam" id="NF038402">
    <property type="entry name" value="TroA_like"/>
    <property type="match status" value="1"/>
</dbReference>
<sequence>MKKILIIIGLFLTLLQAKERLVVLDPASIETLFMLHANDQIVGIANLQHANIYPQDKSSKLTSVGTFSNPSLEKIISLKPTLVILSSYSLNLEEGLKNFGIKSIYLKAQNLNEIKTNIQTLAKITNKQKEGEQLLKDFEEGLEKLRQNPLNKSAIYLYSNHPLMAFNDNSLIADILRTIGINNLSPKSDIARPIISAEYILEQNPDLLILGMNANDKLLSMHTLLNQTKAAKMGQIYYNKNTTILLRLSPKIIDRIQEFKMTIKNKNF</sequence>
<dbReference type="Gene3D" id="3.40.50.1980">
    <property type="entry name" value="Nitrogenase molybdenum iron protein domain"/>
    <property type="match status" value="2"/>
</dbReference>
<evidence type="ECO:0000313" key="6">
    <source>
        <dbReference type="Proteomes" id="UP000286095"/>
    </source>
</evidence>
<gene>
    <name evidence="3" type="ORF">A2J15_006635</name>
    <name evidence="4" type="ORF">DZD40_02740</name>
</gene>